<keyword evidence="3" id="KW-0560">Oxidoreductase</keyword>
<gene>
    <name evidence="5" type="ORF">LAZ67_20002188</name>
</gene>
<proteinExistence type="predicted"/>
<feature type="non-terminal residue" evidence="5">
    <location>
        <position position="1"/>
    </location>
</feature>
<keyword evidence="2" id="KW-0223">Dioxygenase</keyword>
<keyword evidence="1" id="KW-0479">Metal-binding</keyword>
<dbReference type="EMBL" id="CP092882">
    <property type="protein sequence ID" value="UYV81747.1"/>
    <property type="molecule type" value="Genomic_DNA"/>
</dbReference>
<keyword evidence="4" id="KW-0408">Iron</keyword>
<keyword evidence="6" id="KW-1185">Reference proteome</keyword>
<organism evidence="5 6">
    <name type="scientific">Cordylochernes scorpioides</name>
    <dbReference type="NCBI Taxonomy" id="51811"/>
    <lineage>
        <taxon>Eukaryota</taxon>
        <taxon>Metazoa</taxon>
        <taxon>Ecdysozoa</taxon>
        <taxon>Arthropoda</taxon>
        <taxon>Chelicerata</taxon>
        <taxon>Arachnida</taxon>
        <taxon>Pseudoscorpiones</taxon>
        <taxon>Cheliferoidea</taxon>
        <taxon>Chernetidae</taxon>
        <taxon>Cordylochernes</taxon>
    </lineage>
</organism>
<evidence type="ECO:0000313" key="6">
    <source>
        <dbReference type="Proteomes" id="UP001235939"/>
    </source>
</evidence>
<evidence type="ECO:0000256" key="2">
    <source>
        <dbReference type="ARBA" id="ARBA00022964"/>
    </source>
</evidence>
<evidence type="ECO:0000256" key="1">
    <source>
        <dbReference type="ARBA" id="ARBA00022723"/>
    </source>
</evidence>
<protein>
    <submittedName>
        <fullName evidence="5">HAAO</fullName>
    </submittedName>
</protein>
<dbReference type="Proteomes" id="UP001235939">
    <property type="component" value="Chromosome 20"/>
</dbReference>
<evidence type="ECO:0000256" key="3">
    <source>
        <dbReference type="ARBA" id="ARBA00023002"/>
    </source>
</evidence>
<evidence type="ECO:0000313" key="5">
    <source>
        <dbReference type="EMBL" id="UYV81747.1"/>
    </source>
</evidence>
<dbReference type="PANTHER" id="PTHR15497:SF1">
    <property type="entry name" value="3-HYDROXYANTHRANILATE 3,4-DIOXYGENASE"/>
    <property type="match status" value="1"/>
</dbReference>
<evidence type="ECO:0000256" key="4">
    <source>
        <dbReference type="ARBA" id="ARBA00023004"/>
    </source>
</evidence>
<sequence length="202" mass="23673">MRRFSLMFSSHKNESSEYYGLTQALGDGNSIEELCCAIYTWYYTDNQEVLFERWFYCNLGPEIKNVIEEFLDSEERRIGKPGKKTFLSDPYFQQDVDTKLEEPLYFKDWLDQHREDIQQYGSKNIFSPKYNSKVEVYGPGSHILGRKDGETVLWQQASDQLDLTEWWNKRGMLQQEGHASLESDSEILNLDPEAITLIPQNA</sequence>
<name>A0ABY6LKN9_9ARAC</name>
<reference evidence="5 6" key="1">
    <citation type="submission" date="2022-01" db="EMBL/GenBank/DDBJ databases">
        <title>A chromosomal length assembly of Cordylochernes scorpioides.</title>
        <authorList>
            <person name="Zeh D."/>
            <person name="Zeh J."/>
        </authorList>
    </citation>
    <scope>NUCLEOTIDE SEQUENCE [LARGE SCALE GENOMIC DNA]</scope>
    <source>
        <strain evidence="5">IN4F17</strain>
        <tissue evidence="5">Whole Body</tissue>
    </source>
</reference>
<dbReference type="InterPro" id="IPR010329">
    <property type="entry name" value="3hydroanth_dOase"/>
</dbReference>
<dbReference type="PANTHER" id="PTHR15497">
    <property type="entry name" value="3-HYDROXYANTHRANILATE 3,4-DIOXYGENASE"/>
    <property type="match status" value="1"/>
</dbReference>
<accession>A0ABY6LKN9</accession>
<dbReference type="Gene3D" id="2.60.120.10">
    <property type="entry name" value="Jelly Rolls"/>
    <property type="match status" value="1"/>
</dbReference>
<dbReference type="InterPro" id="IPR014710">
    <property type="entry name" value="RmlC-like_jellyroll"/>
</dbReference>